<evidence type="ECO:0000259" key="1">
    <source>
        <dbReference type="Pfam" id="PF24035"/>
    </source>
</evidence>
<dbReference type="RefSeq" id="WP_092903780.1">
    <property type="nucleotide sequence ID" value="NZ_FOZS01000002.1"/>
</dbReference>
<dbReference type="EMBL" id="FOZS01000002">
    <property type="protein sequence ID" value="SFS63597.1"/>
    <property type="molecule type" value="Genomic_DNA"/>
</dbReference>
<sequence>MTAAARPDQPAKFPRKLTTDKALHLFQPIRRRLVVELVDVLGPMHIRALSDAIACITDSQYDSVYVSLSQQHLPKLDDYDIVEFDEQDLEVAPGPHFADCAAFVDDAQSRFRSEADSEQIDRGER</sequence>
<reference evidence="3" key="1">
    <citation type="submission" date="2016-10" db="EMBL/GenBank/DDBJ databases">
        <authorList>
            <person name="Varghese N."/>
            <person name="Submissions S."/>
        </authorList>
    </citation>
    <scope>NUCLEOTIDE SEQUENCE [LARGE SCALE GENOMIC DNA]</scope>
    <source>
        <strain evidence="3">DSM 22427</strain>
    </source>
</reference>
<organism evidence="2 3">
    <name type="scientific">Halostagnicola kamekurae</name>
    <dbReference type="NCBI Taxonomy" id="619731"/>
    <lineage>
        <taxon>Archaea</taxon>
        <taxon>Methanobacteriati</taxon>
        <taxon>Methanobacteriota</taxon>
        <taxon>Stenosarchaea group</taxon>
        <taxon>Halobacteria</taxon>
        <taxon>Halobacteriales</taxon>
        <taxon>Natrialbaceae</taxon>
        <taxon>Halostagnicola</taxon>
    </lineage>
</organism>
<name>A0A1I6RFV7_9EURY</name>
<proteinExistence type="predicted"/>
<dbReference type="OrthoDB" id="331021at2157"/>
<feature type="domain" description="DUF7344" evidence="1">
    <location>
        <begin position="25"/>
        <end position="90"/>
    </location>
</feature>
<keyword evidence="3" id="KW-1185">Reference proteome</keyword>
<accession>A0A1I6RFV7</accession>
<dbReference type="Pfam" id="PF24035">
    <property type="entry name" value="DUF7344"/>
    <property type="match status" value="1"/>
</dbReference>
<gene>
    <name evidence="2" type="ORF">SAMN04488556_1766</name>
</gene>
<dbReference type="AlphaFoldDB" id="A0A1I6RFV7"/>
<dbReference type="Proteomes" id="UP000199199">
    <property type="component" value="Unassembled WGS sequence"/>
</dbReference>
<protein>
    <recommendedName>
        <fullName evidence="1">DUF7344 domain-containing protein</fullName>
    </recommendedName>
</protein>
<evidence type="ECO:0000313" key="2">
    <source>
        <dbReference type="EMBL" id="SFS63597.1"/>
    </source>
</evidence>
<dbReference type="InterPro" id="IPR055768">
    <property type="entry name" value="DUF7344"/>
</dbReference>
<evidence type="ECO:0000313" key="3">
    <source>
        <dbReference type="Proteomes" id="UP000199199"/>
    </source>
</evidence>